<dbReference type="InterPro" id="IPR016776">
    <property type="entry name" value="ApeP-like_dehydratase"/>
</dbReference>
<dbReference type="InterPro" id="IPR029069">
    <property type="entry name" value="HotDog_dom_sf"/>
</dbReference>
<dbReference type="Pfam" id="PF22817">
    <property type="entry name" value="ApeP-like"/>
    <property type="match status" value="1"/>
</dbReference>
<organism evidence="1 2">
    <name type="scientific">Cupriavidus metallidurans</name>
    <dbReference type="NCBI Taxonomy" id="119219"/>
    <lineage>
        <taxon>Bacteria</taxon>
        <taxon>Pseudomonadati</taxon>
        <taxon>Pseudomonadota</taxon>
        <taxon>Betaproteobacteria</taxon>
        <taxon>Burkholderiales</taxon>
        <taxon>Burkholderiaceae</taxon>
        <taxon>Cupriavidus</taxon>
    </lineage>
</organism>
<dbReference type="CDD" id="cd01289">
    <property type="entry name" value="FabA_like"/>
    <property type="match status" value="1"/>
</dbReference>
<reference evidence="1 2" key="1">
    <citation type="submission" date="2019-03" db="EMBL/GenBank/DDBJ databases">
        <title>Comparative insights into the high quality Complete genome sequence of highly metal resistant Cupriavidus metallidurans strain BS1 isolated from a gold-copper mine.</title>
        <authorList>
            <person name="Mazhar H.S."/>
            <person name="Rensing C."/>
        </authorList>
    </citation>
    <scope>NUCLEOTIDE SEQUENCE [LARGE SCALE GENOMIC DNA]</scope>
    <source>
        <strain evidence="1 2">BS1</strain>
    </source>
</reference>
<dbReference type="EMBL" id="CP037901">
    <property type="protein sequence ID" value="QBP12352.1"/>
    <property type="molecule type" value="Genomic_DNA"/>
</dbReference>
<dbReference type="Gene3D" id="3.10.129.10">
    <property type="entry name" value="Hotdog Thioesterase"/>
    <property type="match status" value="1"/>
</dbReference>
<accession>A0A2L0X3C6</accession>
<dbReference type="SUPFAM" id="SSF54637">
    <property type="entry name" value="Thioesterase/thiol ester dehydrase-isomerase"/>
    <property type="match status" value="1"/>
</dbReference>
<evidence type="ECO:0000313" key="1">
    <source>
        <dbReference type="EMBL" id="QBP12352.1"/>
    </source>
</evidence>
<name>A0A2L0X3C6_9BURK</name>
<dbReference type="Proteomes" id="UP000253772">
    <property type="component" value="Chromosome c2"/>
</dbReference>
<dbReference type="OrthoDB" id="9800188at2"/>
<proteinExistence type="predicted"/>
<gene>
    <name evidence="1" type="ORF">DDF84_021650</name>
</gene>
<dbReference type="AlphaFoldDB" id="A0A2L0X3C6"/>
<sequence length="157" mass="16581">MRTPAPISTLPPVGELVPHDGAMRLIDELLAADDTQCVARATVRSTQLFVDDAGMPAWIGIEYMAQTIAAWAGMQARGNGSKPGPGFLLGSRRYASDVPAFPVGSVLTIRARLEMAGDDGLSLFACTLDMGGQEVARATVSVYRPADAQAFLEGQQT</sequence>
<dbReference type="RefSeq" id="WP_017513962.1">
    <property type="nucleotide sequence ID" value="NZ_CP026544.1"/>
</dbReference>
<evidence type="ECO:0000313" key="2">
    <source>
        <dbReference type="Proteomes" id="UP000253772"/>
    </source>
</evidence>
<protein>
    <submittedName>
        <fullName evidence="1">Uncharacterized protein</fullName>
    </submittedName>
</protein>
<dbReference type="PIRSF" id="PIRSF020565">
    <property type="entry name" value="3Ho_Ac_ACP_DH_prd"/>
    <property type="match status" value="1"/>
</dbReference>